<reference evidence="2" key="1">
    <citation type="submission" date="2022-04" db="EMBL/GenBank/DDBJ databases">
        <title>A functionally conserved STORR gene fusion in Papaver species that diverged 16.8 million years ago.</title>
        <authorList>
            <person name="Catania T."/>
        </authorList>
    </citation>
    <scope>NUCLEOTIDE SEQUENCE</scope>
    <source>
        <strain evidence="2">S-188037</strain>
    </source>
</reference>
<evidence type="ECO:0000313" key="3">
    <source>
        <dbReference type="Proteomes" id="UP001202328"/>
    </source>
</evidence>
<dbReference type="Proteomes" id="UP001202328">
    <property type="component" value="Unassembled WGS sequence"/>
</dbReference>
<proteinExistence type="predicted"/>
<dbReference type="EMBL" id="JAJJMB010017752">
    <property type="protein sequence ID" value="KAI3835272.1"/>
    <property type="molecule type" value="Genomic_DNA"/>
</dbReference>
<feature type="region of interest" description="Disordered" evidence="1">
    <location>
        <begin position="1"/>
        <end position="20"/>
    </location>
</feature>
<feature type="region of interest" description="Disordered" evidence="1">
    <location>
        <begin position="104"/>
        <end position="167"/>
    </location>
</feature>
<organism evidence="2 3">
    <name type="scientific">Papaver atlanticum</name>
    <dbReference type="NCBI Taxonomy" id="357466"/>
    <lineage>
        <taxon>Eukaryota</taxon>
        <taxon>Viridiplantae</taxon>
        <taxon>Streptophyta</taxon>
        <taxon>Embryophyta</taxon>
        <taxon>Tracheophyta</taxon>
        <taxon>Spermatophyta</taxon>
        <taxon>Magnoliopsida</taxon>
        <taxon>Ranunculales</taxon>
        <taxon>Papaveraceae</taxon>
        <taxon>Papaveroideae</taxon>
        <taxon>Papaver</taxon>
    </lineage>
</organism>
<dbReference type="AlphaFoldDB" id="A0AAD4X3E2"/>
<name>A0AAD4X3E2_9MAGN</name>
<feature type="compositionally biased region" description="Basic residues" evidence="1">
    <location>
        <begin position="156"/>
        <end position="167"/>
    </location>
</feature>
<protein>
    <submittedName>
        <fullName evidence="2">Uncharacterized protein</fullName>
    </submittedName>
</protein>
<keyword evidence="3" id="KW-1185">Reference proteome</keyword>
<gene>
    <name evidence="2" type="ORF">MKW98_020388</name>
</gene>
<feature type="compositionally biased region" description="Low complexity" evidence="1">
    <location>
        <begin position="105"/>
        <end position="138"/>
    </location>
</feature>
<accession>A0AAD4X3E2</accession>
<comment type="caution">
    <text evidence="2">The sequence shown here is derived from an EMBL/GenBank/DDBJ whole genome shotgun (WGS) entry which is preliminary data.</text>
</comment>
<feature type="region of interest" description="Disordered" evidence="1">
    <location>
        <begin position="59"/>
        <end position="81"/>
    </location>
</feature>
<evidence type="ECO:0000313" key="2">
    <source>
        <dbReference type="EMBL" id="KAI3835272.1"/>
    </source>
</evidence>
<sequence>MSITPLGDSTEDFPEAKTKIIHPELLRDPGRPCVNRKRSWTEMDSQKKPRCCTRCCGPNHNKSTCKGGEVGSNPKKRGARTECQVDGESFVEKAAVPKRIRKKYAASTSTAATEKASTSASTAATKKASTSASTAAGTNKKKATKTSTGNTELYSKRQRKAKVPYDV</sequence>
<evidence type="ECO:0000256" key="1">
    <source>
        <dbReference type="SAM" id="MobiDB-lite"/>
    </source>
</evidence>